<protein>
    <submittedName>
        <fullName evidence="1">Uncharacterized protein</fullName>
    </submittedName>
</protein>
<gene>
    <name evidence="1" type="ORF">BIY37_12915</name>
</gene>
<evidence type="ECO:0000313" key="2">
    <source>
        <dbReference type="Proteomes" id="UP000242219"/>
    </source>
</evidence>
<organism evidence="1 2">
    <name type="scientific">Candidatus Brocadia sapporoensis</name>
    <dbReference type="NCBI Taxonomy" id="392547"/>
    <lineage>
        <taxon>Bacteria</taxon>
        <taxon>Pseudomonadati</taxon>
        <taxon>Planctomycetota</taxon>
        <taxon>Candidatus Brocadiia</taxon>
        <taxon>Candidatus Brocadiales</taxon>
        <taxon>Candidatus Brocadiaceae</taxon>
        <taxon>Candidatus Brocadia</taxon>
    </lineage>
</organism>
<proteinExistence type="predicted"/>
<keyword evidence="2" id="KW-1185">Reference proteome</keyword>
<dbReference type="AlphaFoldDB" id="A0A1V6LWU6"/>
<comment type="caution">
    <text evidence="1">The sequence shown here is derived from an EMBL/GenBank/DDBJ whole genome shotgun (WGS) entry which is preliminary data.</text>
</comment>
<dbReference type="EMBL" id="MJUW02000122">
    <property type="protein sequence ID" value="OQD44607.1"/>
    <property type="molecule type" value="Genomic_DNA"/>
</dbReference>
<dbReference type="Proteomes" id="UP000242219">
    <property type="component" value="Unassembled WGS sequence"/>
</dbReference>
<sequence>MQKKSDKKHRYSYVMPKKMRELHRPGYPRGASKVIWFYTFHTVDVTGHTVWASQLTDKQSIPLCKHLLKTWRNLGIPEVS</sequence>
<accession>A0A1V6LWU6</accession>
<name>A0A1V6LWU6_9BACT</name>
<evidence type="ECO:0000313" key="1">
    <source>
        <dbReference type="EMBL" id="OQD44607.1"/>
    </source>
</evidence>
<reference evidence="1 2" key="1">
    <citation type="journal article" date="2016" name="Genome Announc.">
        <title>Draft Genome Sequence of the Anaerobic Ammonium-Oxidizing Bacterium 'Candidatus Brocadia sp. 40'.</title>
        <authorList>
            <person name="Ali M."/>
            <person name="Haroon M.F."/>
            <person name="Narita Y."/>
            <person name="Zhang L."/>
            <person name="Rangel Shaw D."/>
            <person name="Okabe S."/>
            <person name="Saikaly P.E."/>
        </authorList>
    </citation>
    <scope>NUCLEOTIDE SEQUENCE [LARGE SCALE GENOMIC DNA]</scope>
    <source>
        <strain evidence="1 2">40</strain>
    </source>
</reference>